<keyword evidence="1" id="KW-0343">GTPase activation</keyword>
<feature type="region of interest" description="Disordered" evidence="3">
    <location>
        <begin position="637"/>
        <end position="661"/>
    </location>
</feature>
<dbReference type="SUPFAM" id="SSF48350">
    <property type="entry name" value="GTPase activation domain, GAP"/>
    <property type="match status" value="1"/>
</dbReference>
<sequence length="866" mass="94985">MTMPNSSHLPRIDIGHATSTENFSAALYSELASRTGSHEYPASPTATDESALAEKPLVTPLRPNPHHLHSSRSRTSLKQSLNGRNPGSPVSPSHPKSPPLVITSSAPGTASGLSQPQRYSPVSSPGAQALHLPFTSGTTVLPSPGYSPAHRAAMSSELALARGDNKQAHGESPDAAPARTSLPETSTSTRRFPVLKSPTTERLHSSARPPVASRTLSEAAVATATAPSPVNKPKANSTDHPSDRRSTMLADSPPAAKDTHRSLDDHGPDTSDSSSVADSEFKSARNSGGFVETLTDIDNGLSVLFECTRQSLNSTKDVIAFLRRRALIEETYCQGMLKLSQDMTKLMAKEGVREGTYKKAWADILDLHEMAALNHIRFGNHLLEMAEELSSQHRDKDRLRRQLKETATKQRKLYFDSERQLEKTKDKYAGHTEDLEKVVLKKRLAGDTGPRKNRSKSVSNTVAMFLGRDNATHDLGKAEQDARVKMEQSNDAYRTQLHATSSIRNDYLSVLLPSMLTALKSVTEECDLGLCLHLAKYSRGYENAIASDAQLIKPLDPKASGHRGLLAIVETIDNEADLAEHLNRAAPRTLRTATSSSATGDSSQSSSLSATNAKGDRSAPFLSSSTHAHLNSNFVAAQSQSHDRTGGSGSSSTYPPLNPRTAQPSLEVQARQDGLTIPRIVTLCTDFIEQHGLKSEGIYRLSGQNSVVKAFKEELDATGKVSEFDHLDQRFDVNNMSSFLKLYFRELPDGLIPTRLYDVFIKIVETRDDEKRRNYIRQALAALPKANYETLRHLMLHLHRIQEHRQVNMMSISNLSIVFGPTLVRVPEHINPISSMQIQCKIVEHVLELCQDLFNRSPAKTPTDRS</sequence>
<keyword evidence="2" id="KW-0175">Coiled coil</keyword>
<dbReference type="Pfam" id="PF00611">
    <property type="entry name" value="FCH"/>
    <property type="match status" value="1"/>
</dbReference>
<dbReference type="Pfam" id="PF00620">
    <property type="entry name" value="RhoGAP"/>
    <property type="match status" value="1"/>
</dbReference>
<dbReference type="Gene3D" id="1.10.555.10">
    <property type="entry name" value="Rho GTPase activation protein"/>
    <property type="match status" value="1"/>
</dbReference>
<feature type="compositionally biased region" description="Basic and acidic residues" evidence="3">
    <location>
        <begin position="257"/>
        <end position="269"/>
    </location>
</feature>
<feature type="region of interest" description="Disordered" evidence="3">
    <location>
        <begin position="162"/>
        <end position="280"/>
    </location>
</feature>
<proteinExistence type="predicted"/>
<dbReference type="PANTHER" id="PTHR23176:SF129">
    <property type="entry name" value="RHO GTPASE ACTIVATING PROTEIN AT 16F, ISOFORM E-RELATED"/>
    <property type="match status" value="1"/>
</dbReference>
<feature type="compositionally biased region" description="Low complexity" evidence="3">
    <location>
        <begin position="588"/>
        <end position="613"/>
    </location>
</feature>
<dbReference type="InterPro" id="IPR001060">
    <property type="entry name" value="FCH_dom"/>
</dbReference>
<feature type="region of interest" description="Disordered" evidence="3">
    <location>
        <begin position="33"/>
        <end position="127"/>
    </location>
</feature>
<dbReference type="EMBL" id="JANBQB010000392">
    <property type="protein sequence ID" value="KAJ1976889.1"/>
    <property type="molecule type" value="Genomic_DNA"/>
</dbReference>
<organism evidence="6 7">
    <name type="scientific">Dimargaris verticillata</name>
    <dbReference type="NCBI Taxonomy" id="2761393"/>
    <lineage>
        <taxon>Eukaryota</taxon>
        <taxon>Fungi</taxon>
        <taxon>Fungi incertae sedis</taxon>
        <taxon>Zoopagomycota</taxon>
        <taxon>Kickxellomycotina</taxon>
        <taxon>Dimargaritomycetes</taxon>
        <taxon>Dimargaritales</taxon>
        <taxon>Dimargaritaceae</taxon>
        <taxon>Dimargaris</taxon>
    </lineage>
</organism>
<dbReference type="InterPro" id="IPR008936">
    <property type="entry name" value="Rho_GTPase_activation_prot"/>
</dbReference>
<evidence type="ECO:0000256" key="1">
    <source>
        <dbReference type="ARBA" id="ARBA00022468"/>
    </source>
</evidence>
<keyword evidence="7" id="KW-1185">Reference proteome</keyword>
<dbReference type="PROSITE" id="PS51741">
    <property type="entry name" value="F_BAR"/>
    <property type="match status" value="1"/>
</dbReference>
<dbReference type="InterPro" id="IPR000198">
    <property type="entry name" value="RhoGAP_dom"/>
</dbReference>
<feature type="domain" description="Rho-GAP" evidence="4">
    <location>
        <begin position="664"/>
        <end position="854"/>
    </location>
</feature>
<name>A0A9W8B6T3_9FUNG</name>
<dbReference type="PROSITE" id="PS50238">
    <property type="entry name" value="RHOGAP"/>
    <property type="match status" value="1"/>
</dbReference>
<evidence type="ECO:0000259" key="5">
    <source>
        <dbReference type="PROSITE" id="PS51741"/>
    </source>
</evidence>
<reference evidence="6" key="1">
    <citation type="submission" date="2022-07" db="EMBL/GenBank/DDBJ databases">
        <title>Phylogenomic reconstructions and comparative analyses of Kickxellomycotina fungi.</title>
        <authorList>
            <person name="Reynolds N.K."/>
            <person name="Stajich J.E."/>
            <person name="Barry K."/>
            <person name="Grigoriev I.V."/>
            <person name="Crous P."/>
            <person name="Smith M.E."/>
        </authorList>
    </citation>
    <scope>NUCLEOTIDE SEQUENCE</scope>
    <source>
        <strain evidence="6">RSA 567</strain>
    </source>
</reference>
<dbReference type="AlphaFoldDB" id="A0A9W8B6T3"/>
<dbReference type="GO" id="GO:0005737">
    <property type="term" value="C:cytoplasm"/>
    <property type="evidence" value="ECO:0007669"/>
    <property type="project" value="TreeGrafter"/>
</dbReference>
<dbReference type="SUPFAM" id="SSF103657">
    <property type="entry name" value="BAR/IMD domain-like"/>
    <property type="match status" value="1"/>
</dbReference>
<dbReference type="OrthoDB" id="79452at2759"/>
<evidence type="ECO:0000256" key="2">
    <source>
        <dbReference type="PROSITE-ProRule" id="PRU01077"/>
    </source>
</evidence>
<protein>
    <recommendedName>
        <fullName evidence="8">Rho-GAP domain-containing protein</fullName>
    </recommendedName>
</protein>
<dbReference type="InterPro" id="IPR031160">
    <property type="entry name" value="F_BAR_dom"/>
</dbReference>
<dbReference type="SMART" id="SM00324">
    <property type="entry name" value="RhoGAP"/>
    <property type="match status" value="1"/>
</dbReference>
<dbReference type="CDD" id="cd00159">
    <property type="entry name" value="RhoGAP"/>
    <property type="match status" value="1"/>
</dbReference>
<evidence type="ECO:0000256" key="3">
    <source>
        <dbReference type="SAM" id="MobiDB-lite"/>
    </source>
</evidence>
<evidence type="ECO:0000313" key="7">
    <source>
        <dbReference type="Proteomes" id="UP001151582"/>
    </source>
</evidence>
<feature type="compositionally biased region" description="Basic and acidic residues" evidence="3">
    <location>
        <begin position="163"/>
        <end position="172"/>
    </location>
</feature>
<feature type="compositionally biased region" description="Polar residues" evidence="3">
    <location>
        <begin position="102"/>
        <end position="126"/>
    </location>
</feature>
<dbReference type="PANTHER" id="PTHR23176">
    <property type="entry name" value="RHO/RAC/CDC GTPASE-ACTIVATING PROTEIN"/>
    <property type="match status" value="1"/>
</dbReference>
<evidence type="ECO:0000313" key="6">
    <source>
        <dbReference type="EMBL" id="KAJ1976889.1"/>
    </source>
</evidence>
<dbReference type="GO" id="GO:0007165">
    <property type="term" value="P:signal transduction"/>
    <property type="evidence" value="ECO:0007669"/>
    <property type="project" value="InterPro"/>
</dbReference>
<comment type="caution">
    <text evidence="6">The sequence shown here is derived from an EMBL/GenBank/DDBJ whole genome shotgun (WGS) entry which is preliminary data.</text>
</comment>
<dbReference type="InterPro" id="IPR050729">
    <property type="entry name" value="Rho-GAP"/>
</dbReference>
<dbReference type="Proteomes" id="UP001151582">
    <property type="component" value="Unassembled WGS sequence"/>
</dbReference>
<dbReference type="SMART" id="SM00055">
    <property type="entry name" value="FCH"/>
    <property type="match status" value="1"/>
</dbReference>
<dbReference type="InterPro" id="IPR027267">
    <property type="entry name" value="AH/BAR_dom_sf"/>
</dbReference>
<dbReference type="GO" id="GO:0005096">
    <property type="term" value="F:GTPase activator activity"/>
    <property type="evidence" value="ECO:0007669"/>
    <property type="project" value="UniProtKB-KW"/>
</dbReference>
<dbReference type="Gene3D" id="1.20.1270.60">
    <property type="entry name" value="Arfaptin homology (AH) domain/BAR domain"/>
    <property type="match status" value="1"/>
</dbReference>
<feature type="domain" description="F-BAR" evidence="5">
    <location>
        <begin position="288"/>
        <end position="577"/>
    </location>
</feature>
<accession>A0A9W8B6T3</accession>
<evidence type="ECO:0008006" key="8">
    <source>
        <dbReference type="Google" id="ProtNLM"/>
    </source>
</evidence>
<feature type="region of interest" description="Disordered" evidence="3">
    <location>
        <begin position="588"/>
        <end position="623"/>
    </location>
</feature>
<evidence type="ECO:0000259" key="4">
    <source>
        <dbReference type="PROSITE" id="PS50238"/>
    </source>
</evidence>
<feature type="compositionally biased region" description="Low complexity" evidence="3">
    <location>
        <begin position="217"/>
        <end position="229"/>
    </location>
</feature>
<gene>
    <name evidence="6" type="ORF">H4R34_003805</name>
</gene>